<evidence type="ECO:0000256" key="9">
    <source>
        <dbReference type="ARBA" id="ARBA00023295"/>
    </source>
</evidence>
<evidence type="ECO:0000256" key="3">
    <source>
        <dbReference type="ARBA" id="ARBA00022729"/>
    </source>
</evidence>
<evidence type="ECO:0000256" key="5">
    <source>
        <dbReference type="ARBA" id="ARBA00022801"/>
    </source>
</evidence>
<evidence type="ECO:0000259" key="10">
    <source>
        <dbReference type="PROSITE" id="PS50268"/>
    </source>
</evidence>
<keyword evidence="2" id="KW-0812">Transmembrane</keyword>
<feature type="domain" description="Cadherin" evidence="10">
    <location>
        <begin position="1271"/>
        <end position="1360"/>
    </location>
</feature>
<dbReference type="Pfam" id="PF00353">
    <property type="entry name" value="HemolysinCabind"/>
    <property type="match status" value="1"/>
</dbReference>
<dbReference type="SUPFAM" id="SSF49313">
    <property type="entry name" value="Cadherin-like"/>
    <property type="match status" value="4"/>
</dbReference>
<dbReference type="GO" id="GO:0007156">
    <property type="term" value="P:homophilic cell adhesion via plasma membrane adhesion molecules"/>
    <property type="evidence" value="ECO:0007669"/>
    <property type="project" value="InterPro"/>
</dbReference>
<dbReference type="Gene3D" id="2.60.60.40">
    <property type="match status" value="1"/>
</dbReference>
<dbReference type="PRINTS" id="PR00313">
    <property type="entry name" value="CABNDNGRPT"/>
</dbReference>
<feature type="domain" description="Cadherin" evidence="10">
    <location>
        <begin position="1174"/>
        <end position="1263"/>
    </location>
</feature>
<dbReference type="GO" id="GO:0004553">
    <property type="term" value="F:hydrolase activity, hydrolyzing O-glycosyl compounds"/>
    <property type="evidence" value="ECO:0007669"/>
    <property type="project" value="InterPro"/>
</dbReference>
<reference evidence="11 12" key="1">
    <citation type="submission" date="2017-09" db="EMBL/GenBank/DDBJ databases">
        <title>Sphingomonas ginsenosidimutans KACC 14949, whole genome shotgun sequence.</title>
        <authorList>
            <person name="Feng G."/>
            <person name="Zhu H."/>
        </authorList>
    </citation>
    <scope>NUCLEOTIDE SEQUENCE [LARGE SCALE GENOMIC DNA]</scope>
    <source>
        <strain evidence="11 12">KACC 14949</strain>
    </source>
</reference>
<dbReference type="SMART" id="SM00736">
    <property type="entry name" value="CADG"/>
    <property type="match status" value="3"/>
</dbReference>
<dbReference type="PROSITE" id="PS00330">
    <property type="entry name" value="HEMOLYSIN_CALCIUM"/>
    <property type="match status" value="2"/>
</dbReference>
<dbReference type="GO" id="GO:0008013">
    <property type="term" value="F:beta-catenin binding"/>
    <property type="evidence" value="ECO:0007669"/>
    <property type="project" value="TreeGrafter"/>
</dbReference>
<dbReference type="InterPro" id="IPR025975">
    <property type="entry name" value="Polysacc_lyase"/>
</dbReference>
<keyword evidence="4" id="KW-0677">Repeat</keyword>
<evidence type="ECO:0000256" key="7">
    <source>
        <dbReference type="ARBA" id="ARBA00022989"/>
    </source>
</evidence>
<dbReference type="NCBIfam" id="TIGR03661">
    <property type="entry name" value="T1SS_VCA0849"/>
    <property type="match status" value="1"/>
</dbReference>
<dbReference type="InterPro" id="IPR001547">
    <property type="entry name" value="Glyco_hydro_5"/>
</dbReference>
<evidence type="ECO:0000256" key="2">
    <source>
        <dbReference type="ARBA" id="ARBA00022692"/>
    </source>
</evidence>
<dbReference type="Pfam" id="PF00028">
    <property type="entry name" value="Cadherin"/>
    <property type="match status" value="4"/>
</dbReference>
<dbReference type="PROSITE" id="PS50268">
    <property type="entry name" value="CADHERIN_2"/>
    <property type="match status" value="4"/>
</dbReference>
<dbReference type="InterPro" id="IPR002126">
    <property type="entry name" value="Cadherin-like_dom"/>
</dbReference>
<dbReference type="PANTHER" id="PTHR24027:SF422">
    <property type="entry name" value="CADHERIN DOMAIN-CONTAINING PROTEIN"/>
    <property type="match status" value="1"/>
</dbReference>
<dbReference type="InterPro" id="IPR015919">
    <property type="entry name" value="Cadherin-like_sf"/>
</dbReference>
<evidence type="ECO:0000313" key="11">
    <source>
        <dbReference type="EMBL" id="PCG10101.1"/>
    </source>
</evidence>
<evidence type="ECO:0000256" key="8">
    <source>
        <dbReference type="ARBA" id="ARBA00023136"/>
    </source>
</evidence>
<evidence type="ECO:0000313" key="12">
    <source>
        <dbReference type="Proteomes" id="UP000218784"/>
    </source>
</evidence>
<comment type="caution">
    <text evidence="11">The sequence shown here is derived from an EMBL/GenBank/DDBJ whole genome shotgun (WGS) entry which is preliminary data.</text>
</comment>
<keyword evidence="5" id="KW-0378">Hydrolase</keyword>
<dbReference type="PRINTS" id="PR00205">
    <property type="entry name" value="CADHERIN"/>
</dbReference>
<accession>A0A2A4I1E9</accession>
<comment type="subcellular location">
    <subcellularLocation>
        <location evidence="1">Membrane</location>
        <topology evidence="1">Single-pass membrane protein</topology>
    </subcellularLocation>
</comment>
<proteinExistence type="predicted"/>
<dbReference type="Proteomes" id="UP000218784">
    <property type="component" value="Unassembled WGS sequence"/>
</dbReference>
<keyword evidence="8" id="KW-0472">Membrane</keyword>
<dbReference type="SMART" id="SM00112">
    <property type="entry name" value="CA"/>
    <property type="match status" value="4"/>
</dbReference>
<dbReference type="InterPro" id="IPR018087">
    <property type="entry name" value="Glyco_hydro_5_CS"/>
</dbReference>
<keyword evidence="6" id="KW-0106">Calcium</keyword>
<organism evidence="11 12">
    <name type="scientific">Sphingomonas ginsenosidimutans</name>
    <dbReference type="NCBI Taxonomy" id="862134"/>
    <lineage>
        <taxon>Bacteria</taxon>
        <taxon>Pseudomonadati</taxon>
        <taxon>Pseudomonadota</taxon>
        <taxon>Alphaproteobacteria</taxon>
        <taxon>Sphingomonadales</taxon>
        <taxon>Sphingomonadaceae</taxon>
        <taxon>Sphingomonas</taxon>
    </lineage>
</organism>
<evidence type="ECO:0000256" key="1">
    <source>
        <dbReference type="ARBA" id="ARBA00004167"/>
    </source>
</evidence>
<dbReference type="SUPFAM" id="SSF51445">
    <property type="entry name" value="(Trans)glycosidases"/>
    <property type="match status" value="1"/>
</dbReference>
<dbReference type="Gene3D" id="2.150.10.10">
    <property type="entry name" value="Serralysin-like metalloprotease, C-terminal"/>
    <property type="match status" value="1"/>
</dbReference>
<dbReference type="GO" id="GO:0045296">
    <property type="term" value="F:cadherin binding"/>
    <property type="evidence" value="ECO:0007669"/>
    <property type="project" value="TreeGrafter"/>
</dbReference>
<keyword evidence="7" id="KW-1133">Transmembrane helix</keyword>
<dbReference type="Pfam" id="PF16841">
    <property type="entry name" value="CBM60"/>
    <property type="match status" value="1"/>
</dbReference>
<keyword evidence="9" id="KW-0326">Glycosidase</keyword>
<feature type="domain" description="Cadherin" evidence="10">
    <location>
        <begin position="1465"/>
        <end position="1554"/>
    </location>
</feature>
<dbReference type="Pfam" id="PF14099">
    <property type="entry name" value="Polysacc_lyase"/>
    <property type="match status" value="1"/>
</dbReference>
<keyword evidence="3" id="KW-0732">Signal</keyword>
<gene>
    <name evidence="11" type="ORF">COA17_01140</name>
</gene>
<evidence type="ECO:0000256" key="6">
    <source>
        <dbReference type="ARBA" id="ARBA00022837"/>
    </source>
</evidence>
<dbReference type="CDD" id="cd11304">
    <property type="entry name" value="Cadherin_repeat"/>
    <property type="match status" value="4"/>
</dbReference>
<dbReference type="Gene3D" id="3.20.20.80">
    <property type="entry name" value="Glycosidases"/>
    <property type="match status" value="1"/>
</dbReference>
<dbReference type="InterPro" id="IPR001343">
    <property type="entry name" value="Hemolysn_Ca-bd"/>
</dbReference>
<dbReference type="Gene3D" id="2.60.120.200">
    <property type="match status" value="1"/>
</dbReference>
<dbReference type="InterPro" id="IPR019960">
    <property type="entry name" value="T1SS_VCA0849"/>
</dbReference>
<dbReference type="PANTHER" id="PTHR24027">
    <property type="entry name" value="CADHERIN-23"/>
    <property type="match status" value="1"/>
</dbReference>
<dbReference type="InterPro" id="IPR018511">
    <property type="entry name" value="Hemolysin-typ_Ca-bd_CS"/>
</dbReference>
<dbReference type="InterPro" id="IPR031768">
    <property type="entry name" value="CBM60_xylan-bd"/>
</dbReference>
<dbReference type="Gene3D" id="3.90.930.1">
    <property type="match status" value="1"/>
</dbReference>
<keyword evidence="12" id="KW-1185">Reference proteome</keyword>
<dbReference type="InterPro" id="IPR006644">
    <property type="entry name" value="Cadg"/>
</dbReference>
<dbReference type="GO" id="GO:0000272">
    <property type="term" value="P:polysaccharide catabolic process"/>
    <property type="evidence" value="ECO:0007669"/>
    <property type="project" value="InterPro"/>
</dbReference>
<dbReference type="SUPFAM" id="SSF51120">
    <property type="entry name" value="beta-Roll"/>
    <property type="match status" value="1"/>
</dbReference>
<dbReference type="PROSITE" id="PS00659">
    <property type="entry name" value="GLYCOSYL_HYDROL_F5"/>
    <property type="match status" value="1"/>
</dbReference>
<sequence>MGLREACLVAITHNLSIKVSGTEASGKPAFSVFVNGVAVATNVEVGADYRLGQWNTFTFSYQSDSANDDIRIVYANDHHDSATGQDRNLYINELALDGRTFQAALATGANAHLGYQAGLTSAALFSNGSLSFSTSQFMTSTPGALQYLGIAYSGAEFTTNQLADWHLPVVFPTDANLDYYASKGMNILRLPILWEQLQPTKGGAFDQAYIDRITHVIDYAATKGMTIVVDVHNFGRAYGELIGGPVVTNADFAAMWGALGGALKDRGNVMLGLMNEPNEQTPADWLASANAAIAAIRAAGAAQTILVAGSAWDGAYNWLTSGNAATIGKGVVDPLDKYAFEVHQYLDLTASGGVATPVSADIGVQRLQAITQWALQNNQKLFLGEFGVGTDATSLSALDKMLTYMAQHADAWLGGTYWAAGNNNYFSIDPVGGSDRPQMNLLEKYAPAPITAIENATAVTYTSGNTTYYADGSVEVRSFQSDGTLRGKTITHVNGSKETYALNIVGQAYTTEYSTFDAKGALISLTRTQADGKMVFGKTVNNALGRTTSDQYNTAGLLTTRTIEQPGVVETKNYAADGFTLLRHIVQQTGGLKDVWIYGITGQTYTQAHEQYAANGTLTSLTRMRADNSLVFTKTVDLATGAVATGSYSNAGVLTSMLIVQGAETTQKTYAADGATVTRSILNHADGSKEVWYYGQTDPNYRTVHETYNAAGAMVSVERLRGDGSLYYSRDVLSDGKVVTVTNSFTTDGLLTTSVIGRSDGSITTKTFASDGIALLQDVTTTADGAREVHLYGVTGAAYTATGGAKADVLVGGAGNDTLTGGGGNDTLTGGAGVDTFVFARGSGNDTITDFGRNGEADKLDLSAYLTAGLRPTVAASGLDTLLTFTTGETIRLTAVDPARLTATATGYTFTAPVASRPITLPGVVDSALGTVGGVVGGIVTTPVSVALDLRAQNAGQAWSFTSAAGVNRFEVRAGDHWSGDGTAGKERSETYATAKLDLGKTYHLTFDVMVEAGAKNTASWMTLMQLQSTFDPGDAPHSPPFALEMVGDKMRIVTRSSATSIMAVDDSVYQRHFTDTADITRGKWYAFDVTVKFLPGGDGRLTVVRDGVTIVDYTGPLGFQDAVGPYLKQGVYRADAPETIAVNYRNTALELVPNSTAPAPSAPSNLTLSVADVAENGAPGALVGTAAATDAQGRAISYSLVDSAGGMFAIDPQTGKIVTAKTLDYETQKAHSITVRATGSNGLFVDKAVTVGVTDVNEAPVSVTLAGGKVAENLAAGAIVGTVSAIDPEARTLTYSLVGGTGMPFSIDARTGVITTTAPLDYETRSSYALSVRATDVGGLSTDKAVTIGVTDVNEAPANLTLTGGTVTENMAAGTIVGTARAADPDGNTLSYSLVGASGLPFAIDARTGVITTTAPLDYEARNAYSLTVRASDPGGLKVDKLVSIGVTDVNEAPVDLALAGGKVAENLAPGALVGVARASDPEGLALSYSLVNAKGMPFAIDARTGIITTTAALDYEGKGSYALTIRATDAGGLTVDKAVTIGVIDMPELPKGWVSFNASREPAPDRSGLTDAHSLGGGTGMVADAHGDYTFVVPDHPDGLIKLGADYFDPHVI</sequence>
<dbReference type="InterPro" id="IPR011049">
    <property type="entry name" value="Serralysin-like_metalloprot_C"/>
</dbReference>
<dbReference type="EMBL" id="NWVD01000001">
    <property type="protein sequence ID" value="PCG10101.1"/>
    <property type="molecule type" value="Genomic_DNA"/>
</dbReference>
<dbReference type="Gene3D" id="2.60.40.60">
    <property type="entry name" value="Cadherins"/>
    <property type="match status" value="4"/>
</dbReference>
<dbReference type="Pfam" id="PF00150">
    <property type="entry name" value="Cellulase"/>
    <property type="match status" value="1"/>
</dbReference>
<dbReference type="GO" id="GO:0005509">
    <property type="term" value="F:calcium ion binding"/>
    <property type="evidence" value="ECO:0007669"/>
    <property type="project" value="InterPro"/>
</dbReference>
<dbReference type="GO" id="GO:0016477">
    <property type="term" value="P:cell migration"/>
    <property type="evidence" value="ECO:0007669"/>
    <property type="project" value="TreeGrafter"/>
</dbReference>
<dbReference type="InterPro" id="IPR017853">
    <property type="entry name" value="GH"/>
</dbReference>
<feature type="domain" description="Cadherin" evidence="10">
    <location>
        <begin position="1367"/>
        <end position="1457"/>
    </location>
</feature>
<name>A0A2A4I1E9_9SPHN</name>
<dbReference type="GO" id="GO:0016342">
    <property type="term" value="C:catenin complex"/>
    <property type="evidence" value="ECO:0007669"/>
    <property type="project" value="TreeGrafter"/>
</dbReference>
<protein>
    <recommendedName>
        <fullName evidence="10">Cadherin domain-containing protein</fullName>
    </recommendedName>
</protein>
<dbReference type="InterPro" id="IPR039808">
    <property type="entry name" value="Cadherin"/>
</dbReference>
<evidence type="ECO:0000256" key="4">
    <source>
        <dbReference type="ARBA" id="ARBA00022737"/>
    </source>
</evidence>